<sequence length="90" mass="10172">MESKFYKQRKNRLVAGVVAGLADKYGWDLPVARVLAALLMYFSGFGLVIYIMLAIFLPYKEDLVGKGPDFGPRKRKNADPANDEDDGWSW</sequence>
<dbReference type="InterPro" id="IPR007168">
    <property type="entry name" value="Phageshock_PspC_N"/>
</dbReference>
<gene>
    <name evidence="9" type="ORF">A9Q68_04245</name>
</gene>
<feature type="domain" description="Phage shock protein PspC N-terminal" evidence="8">
    <location>
        <begin position="4"/>
        <end position="59"/>
    </location>
</feature>
<reference evidence="10" key="1">
    <citation type="submission" date="2016-06" db="EMBL/GenBank/DDBJ databases">
        <authorList>
            <person name="de Vries S.P.W."/>
            <person name="Hadjirin N.F."/>
            <person name="Lay E.M."/>
            <person name="Zadoks R.N."/>
            <person name="Peacock S.J."/>
            <person name="Parkhill J."/>
            <person name="Grant A.J."/>
            <person name="Mcdougall S."/>
            <person name="Holmes M.A."/>
        </authorList>
    </citation>
    <scope>NUCLEOTIDE SEQUENCE [LARGE SCALE GENOMIC DNA]</scope>
    <source>
        <strain evidence="10">NZ1587</strain>
    </source>
</reference>
<accession>A0A1L8MPW0</accession>
<dbReference type="Proteomes" id="UP000182015">
    <property type="component" value="Unassembled WGS sequence"/>
</dbReference>
<dbReference type="PANTHER" id="PTHR33885">
    <property type="entry name" value="PHAGE SHOCK PROTEIN C"/>
    <property type="match status" value="1"/>
</dbReference>
<evidence type="ECO:0000256" key="4">
    <source>
        <dbReference type="ARBA" id="ARBA00022989"/>
    </source>
</evidence>
<organism evidence="9 10">
    <name type="scientific">Streptococcus bovimastitidis</name>
    <dbReference type="NCBI Taxonomy" id="1856638"/>
    <lineage>
        <taxon>Bacteria</taxon>
        <taxon>Bacillati</taxon>
        <taxon>Bacillota</taxon>
        <taxon>Bacilli</taxon>
        <taxon>Lactobacillales</taxon>
        <taxon>Streptococcaceae</taxon>
        <taxon>Streptococcus</taxon>
    </lineage>
</organism>
<protein>
    <recommendedName>
        <fullName evidence="8">Phage shock protein PspC N-terminal domain-containing protein</fullName>
    </recommendedName>
</protein>
<comment type="caution">
    <text evidence="9">The sequence shown here is derived from an EMBL/GenBank/DDBJ whole genome shotgun (WGS) entry which is preliminary data.</text>
</comment>
<feature type="transmembrane region" description="Helical" evidence="7">
    <location>
        <begin position="36"/>
        <end position="57"/>
    </location>
</feature>
<dbReference type="EMBL" id="LZDD01000001">
    <property type="protein sequence ID" value="OJF72762.1"/>
    <property type="molecule type" value="Genomic_DNA"/>
</dbReference>
<dbReference type="Pfam" id="PF04024">
    <property type="entry name" value="PspC"/>
    <property type="match status" value="1"/>
</dbReference>
<dbReference type="InterPro" id="IPR052027">
    <property type="entry name" value="PspC"/>
</dbReference>
<evidence type="ECO:0000256" key="3">
    <source>
        <dbReference type="ARBA" id="ARBA00022692"/>
    </source>
</evidence>
<keyword evidence="3 7" id="KW-0812">Transmembrane</keyword>
<keyword evidence="5 7" id="KW-0472">Membrane</keyword>
<comment type="subcellular location">
    <subcellularLocation>
        <location evidence="1">Cell membrane</location>
        <topology evidence="1">Single-pass membrane protein</topology>
    </subcellularLocation>
</comment>
<dbReference type="RefSeq" id="WP_071793445.1">
    <property type="nucleotide sequence ID" value="NZ_LZDD01000001.1"/>
</dbReference>
<dbReference type="STRING" id="1856638.A9Q68_04245"/>
<evidence type="ECO:0000256" key="2">
    <source>
        <dbReference type="ARBA" id="ARBA00022475"/>
    </source>
</evidence>
<keyword evidence="4 7" id="KW-1133">Transmembrane helix</keyword>
<evidence type="ECO:0000256" key="6">
    <source>
        <dbReference type="SAM" id="MobiDB-lite"/>
    </source>
</evidence>
<evidence type="ECO:0000256" key="1">
    <source>
        <dbReference type="ARBA" id="ARBA00004162"/>
    </source>
</evidence>
<evidence type="ECO:0000313" key="10">
    <source>
        <dbReference type="Proteomes" id="UP000182015"/>
    </source>
</evidence>
<evidence type="ECO:0000313" key="9">
    <source>
        <dbReference type="EMBL" id="OJF72762.1"/>
    </source>
</evidence>
<dbReference type="GO" id="GO:0005886">
    <property type="term" value="C:plasma membrane"/>
    <property type="evidence" value="ECO:0007669"/>
    <property type="project" value="UniProtKB-SubCell"/>
</dbReference>
<dbReference type="PANTHER" id="PTHR33885:SF3">
    <property type="entry name" value="PHAGE SHOCK PROTEIN C"/>
    <property type="match status" value="1"/>
</dbReference>
<evidence type="ECO:0000256" key="7">
    <source>
        <dbReference type="SAM" id="Phobius"/>
    </source>
</evidence>
<keyword evidence="2" id="KW-1003">Cell membrane</keyword>
<feature type="compositionally biased region" description="Acidic residues" evidence="6">
    <location>
        <begin position="81"/>
        <end position="90"/>
    </location>
</feature>
<proteinExistence type="predicted"/>
<dbReference type="AlphaFoldDB" id="A0A1L8MPW0"/>
<name>A0A1L8MPW0_9STRE</name>
<dbReference type="OrthoDB" id="9815286at2"/>
<evidence type="ECO:0000259" key="8">
    <source>
        <dbReference type="Pfam" id="PF04024"/>
    </source>
</evidence>
<keyword evidence="10" id="KW-1185">Reference proteome</keyword>
<evidence type="ECO:0000256" key="5">
    <source>
        <dbReference type="ARBA" id="ARBA00023136"/>
    </source>
</evidence>
<feature type="region of interest" description="Disordered" evidence="6">
    <location>
        <begin position="67"/>
        <end position="90"/>
    </location>
</feature>